<evidence type="ECO:0000313" key="2">
    <source>
        <dbReference type="EMBL" id="MBF6353582.1"/>
    </source>
</evidence>
<evidence type="ECO:0000259" key="1">
    <source>
        <dbReference type="Pfam" id="PF13577"/>
    </source>
</evidence>
<gene>
    <name evidence="2" type="ORF">IU449_03295</name>
</gene>
<dbReference type="RefSeq" id="WP_195000470.1">
    <property type="nucleotide sequence ID" value="NZ_JADLQN010000001.1"/>
</dbReference>
<dbReference type="Pfam" id="PF13577">
    <property type="entry name" value="SnoaL_4"/>
    <property type="match status" value="1"/>
</dbReference>
<dbReference type="Proteomes" id="UP000707731">
    <property type="component" value="Unassembled WGS sequence"/>
</dbReference>
<dbReference type="EMBL" id="JADLQN010000001">
    <property type="protein sequence ID" value="MBF6353582.1"/>
    <property type="molecule type" value="Genomic_DNA"/>
</dbReference>
<comment type="caution">
    <text evidence="2">The sequence shown here is derived from an EMBL/GenBank/DDBJ whole genome shotgun (WGS) entry which is preliminary data.</text>
</comment>
<feature type="domain" description="SnoaL-like" evidence="1">
    <location>
        <begin position="7"/>
        <end position="126"/>
    </location>
</feature>
<dbReference type="SUPFAM" id="SSF54427">
    <property type="entry name" value="NTF2-like"/>
    <property type="match status" value="1"/>
</dbReference>
<sequence length="136" mass="15363">MPADTSTADRIQIADLFTRFALLLDTRRYDDADTVFTDDVQIHGPRGDLGGFDTVVEFLRRAHVDGEHTQHLTTDLLVDLDGDHAAGSANSLVYFYRDGNPPHRISGLRLTCTAVRTPAGWRLRESRTTLLWMREH</sequence>
<evidence type="ECO:0000313" key="3">
    <source>
        <dbReference type="Proteomes" id="UP000707731"/>
    </source>
</evidence>
<organism evidence="2 3">
    <name type="scientific">Nocardia higoensis</name>
    <dbReference type="NCBI Taxonomy" id="228599"/>
    <lineage>
        <taxon>Bacteria</taxon>
        <taxon>Bacillati</taxon>
        <taxon>Actinomycetota</taxon>
        <taxon>Actinomycetes</taxon>
        <taxon>Mycobacteriales</taxon>
        <taxon>Nocardiaceae</taxon>
        <taxon>Nocardia</taxon>
    </lineage>
</organism>
<protein>
    <submittedName>
        <fullName evidence="2">Nuclear transport factor 2 family protein</fullName>
    </submittedName>
</protein>
<dbReference type="InterPro" id="IPR032710">
    <property type="entry name" value="NTF2-like_dom_sf"/>
</dbReference>
<dbReference type="InterPro" id="IPR037401">
    <property type="entry name" value="SnoaL-like"/>
</dbReference>
<name>A0ABS0D7E9_9NOCA</name>
<dbReference type="Gene3D" id="3.10.450.50">
    <property type="match status" value="1"/>
</dbReference>
<reference evidence="2 3" key="1">
    <citation type="submission" date="2020-10" db="EMBL/GenBank/DDBJ databases">
        <title>Identification of Nocardia species via Next-generation sequencing and recognition of intraspecies genetic diversity.</title>
        <authorList>
            <person name="Li P."/>
            <person name="Li P."/>
            <person name="Lu B."/>
        </authorList>
    </citation>
    <scope>NUCLEOTIDE SEQUENCE [LARGE SCALE GENOMIC DNA]</scope>
    <source>
        <strain evidence="2 3">BJ06-0143</strain>
    </source>
</reference>
<keyword evidence="3" id="KW-1185">Reference proteome</keyword>
<proteinExistence type="predicted"/>
<accession>A0ABS0D7E9</accession>